<feature type="non-terminal residue" evidence="2">
    <location>
        <position position="1"/>
    </location>
</feature>
<keyword evidence="3" id="KW-1185">Reference proteome</keyword>
<dbReference type="GO" id="GO:0016787">
    <property type="term" value="F:hydrolase activity"/>
    <property type="evidence" value="ECO:0007669"/>
    <property type="project" value="UniProtKB-KW"/>
</dbReference>
<accession>A0A9P6HMV0</accession>
<dbReference type="EMBL" id="WIUZ02000003">
    <property type="protein sequence ID" value="KAF9789755.1"/>
    <property type="molecule type" value="Genomic_DNA"/>
</dbReference>
<dbReference type="OrthoDB" id="408631at2759"/>
<reference evidence="2" key="1">
    <citation type="journal article" date="2020" name="Nat. Commun.">
        <title>Large-scale genome sequencing of mycorrhizal fungi provides insights into the early evolution of symbiotic traits.</title>
        <authorList>
            <person name="Miyauchi S."/>
            <person name="Kiss E."/>
            <person name="Kuo A."/>
            <person name="Drula E."/>
            <person name="Kohler A."/>
            <person name="Sanchez-Garcia M."/>
            <person name="Morin E."/>
            <person name="Andreopoulos B."/>
            <person name="Barry K.W."/>
            <person name="Bonito G."/>
            <person name="Buee M."/>
            <person name="Carver A."/>
            <person name="Chen C."/>
            <person name="Cichocki N."/>
            <person name="Clum A."/>
            <person name="Culley D."/>
            <person name="Crous P.W."/>
            <person name="Fauchery L."/>
            <person name="Girlanda M."/>
            <person name="Hayes R.D."/>
            <person name="Keri Z."/>
            <person name="LaButti K."/>
            <person name="Lipzen A."/>
            <person name="Lombard V."/>
            <person name="Magnuson J."/>
            <person name="Maillard F."/>
            <person name="Murat C."/>
            <person name="Nolan M."/>
            <person name="Ohm R.A."/>
            <person name="Pangilinan J."/>
            <person name="Pereira M.F."/>
            <person name="Perotto S."/>
            <person name="Peter M."/>
            <person name="Pfister S."/>
            <person name="Riley R."/>
            <person name="Sitrit Y."/>
            <person name="Stielow J.B."/>
            <person name="Szollosi G."/>
            <person name="Zifcakova L."/>
            <person name="Stursova M."/>
            <person name="Spatafora J.W."/>
            <person name="Tedersoo L."/>
            <person name="Vaario L.M."/>
            <person name="Yamada A."/>
            <person name="Yan M."/>
            <person name="Wang P."/>
            <person name="Xu J."/>
            <person name="Bruns T."/>
            <person name="Baldrian P."/>
            <person name="Vilgalys R."/>
            <person name="Dunand C."/>
            <person name="Henrissat B."/>
            <person name="Grigoriev I.V."/>
            <person name="Hibbett D."/>
            <person name="Nagy L.G."/>
            <person name="Martin F.M."/>
        </authorList>
    </citation>
    <scope>NUCLEOTIDE SEQUENCE</scope>
    <source>
        <strain evidence="2">UH-Tt-Lm1</strain>
    </source>
</reference>
<dbReference type="InterPro" id="IPR050309">
    <property type="entry name" value="Type-B_Carboxylest/Lipase"/>
</dbReference>
<dbReference type="Pfam" id="PF00135">
    <property type="entry name" value="COesterase"/>
    <property type="match status" value="1"/>
</dbReference>
<sequence>PVVTLSYATFEGASTGGLESFSGISYAQPPIGDLRFRRPQPPLLLSGTKLATTYGNACFPQEYTPPHIPGINYTILAGFLPKANASGDCLYANVVRPAGVTEQSKLPVVVWFYGGAFAVGDGSSYDGSTVVQRSVELGEPVIYVNFNYRLNAFGFLGGKEALAGGATNIGLYDQKFFLDWVKTYISKFGGDPNQVTAAGSQSIIVHILTNPTSPPFKAAILVRACEFEIPTDSQNYQATYDQLVQFTGCASAPDTLECLRAAPYATLADAVNTTPSFLSLNGLDLTWAISIDGELIEKAVKQYINEGCYAMLPILGSQVDDEGTTDADLKAFLKAGLYLGATDAQVNSLADKYSQDPAAGSPFNTRNRSALTPEFKRLAAIQGDLFFQSGRRSAFSKWAATQNVWSFLWKRSKDSLYLRSVHGGELPEMYGLTGDHLGTDAIVNFVNHQDPNHPEGSTAASLLSSVAWPKYDLDSKKMFLFSDNGTEEYTTVPDTYRADAIAAIIKVQTALGQ</sequence>
<dbReference type="Proteomes" id="UP000736335">
    <property type="component" value="Unassembled WGS sequence"/>
</dbReference>
<dbReference type="InterPro" id="IPR002018">
    <property type="entry name" value="CarbesteraseB"/>
</dbReference>
<gene>
    <name evidence="2" type="ORF">BJ322DRAFT_1178653</name>
</gene>
<proteinExistence type="predicted"/>
<protein>
    <submittedName>
        <fullName evidence="2">Alpha/Beta hydrolase protein</fullName>
    </submittedName>
</protein>
<comment type="caution">
    <text evidence="2">The sequence shown here is derived from an EMBL/GenBank/DDBJ whole genome shotgun (WGS) entry which is preliminary data.</text>
</comment>
<dbReference type="AlphaFoldDB" id="A0A9P6HMV0"/>
<dbReference type="InterPro" id="IPR029058">
    <property type="entry name" value="AB_hydrolase_fold"/>
</dbReference>
<name>A0A9P6HMV0_9AGAM</name>
<dbReference type="Gene3D" id="3.40.50.1820">
    <property type="entry name" value="alpha/beta hydrolase"/>
    <property type="match status" value="1"/>
</dbReference>
<feature type="domain" description="Carboxylesterase type B" evidence="1">
    <location>
        <begin position="1"/>
        <end position="486"/>
    </location>
</feature>
<keyword evidence="2" id="KW-0378">Hydrolase</keyword>
<evidence type="ECO:0000259" key="1">
    <source>
        <dbReference type="Pfam" id="PF00135"/>
    </source>
</evidence>
<evidence type="ECO:0000313" key="2">
    <source>
        <dbReference type="EMBL" id="KAF9789755.1"/>
    </source>
</evidence>
<dbReference type="PANTHER" id="PTHR11559">
    <property type="entry name" value="CARBOXYLESTERASE"/>
    <property type="match status" value="1"/>
</dbReference>
<reference evidence="2" key="2">
    <citation type="submission" date="2020-11" db="EMBL/GenBank/DDBJ databases">
        <authorList>
            <consortium name="DOE Joint Genome Institute"/>
            <person name="Kuo A."/>
            <person name="Miyauchi S."/>
            <person name="Kiss E."/>
            <person name="Drula E."/>
            <person name="Kohler A."/>
            <person name="Sanchez-Garcia M."/>
            <person name="Andreopoulos B."/>
            <person name="Barry K.W."/>
            <person name="Bonito G."/>
            <person name="Buee M."/>
            <person name="Carver A."/>
            <person name="Chen C."/>
            <person name="Cichocki N."/>
            <person name="Clum A."/>
            <person name="Culley D."/>
            <person name="Crous P.W."/>
            <person name="Fauchery L."/>
            <person name="Girlanda M."/>
            <person name="Hayes R."/>
            <person name="Keri Z."/>
            <person name="Labutti K."/>
            <person name="Lipzen A."/>
            <person name="Lombard V."/>
            <person name="Magnuson J."/>
            <person name="Maillard F."/>
            <person name="Morin E."/>
            <person name="Murat C."/>
            <person name="Nolan M."/>
            <person name="Ohm R."/>
            <person name="Pangilinan J."/>
            <person name="Pereira M."/>
            <person name="Perotto S."/>
            <person name="Peter M."/>
            <person name="Riley R."/>
            <person name="Sitrit Y."/>
            <person name="Stielow B."/>
            <person name="Szollosi G."/>
            <person name="Zifcakova L."/>
            <person name="Stursova M."/>
            <person name="Spatafora J.W."/>
            <person name="Tedersoo L."/>
            <person name="Vaario L.-M."/>
            <person name="Yamada A."/>
            <person name="Yan M."/>
            <person name="Wang P."/>
            <person name="Xu J."/>
            <person name="Bruns T."/>
            <person name="Baldrian P."/>
            <person name="Vilgalys R."/>
            <person name="Henrissat B."/>
            <person name="Grigoriev I.V."/>
            <person name="Hibbett D."/>
            <person name="Nagy L.G."/>
            <person name="Martin F.M."/>
        </authorList>
    </citation>
    <scope>NUCLEOTIDE SEQUENCE</scope>
    <source>
        <strain evidence="2">UH-Tt-Lm1</strain>
    </source>
</reference>
<organism evidence="2 3">
    <name type="scientific">Thelephora terrestris</name>
    <dbReference type="NCBI Taxonomy" id="56493"/>
    <lineage>
        <taxon>Eukaryota</taxon>
        <taxon>Fungi</taxon>
        <taxon>Dikarya</taxon>
        <taxon>Basidiomycota</taxon>
        <taxon>Agaricomycotina</taxon>
        <taxon>Agaricomycetes</taxon>
        <taxon>Thelephorales</taxon>
        <taxon>Thelephoraceae</taxon>
        <taxon>Thelephora</taxon>
    </lineage>
</organism>
<dbReference type="SUPFAM" id="SSF53474">
    <property type="entry name" value="alpha/beta-Hydrolases"/>
    <property type="match status" value="1"/>
</dbReference>
<evidence type="ECO:0000313" key="3">
    <source>
        <dbReference type="Proteomes" id="UP000736335"/>
    </source>
</evidence>